<feature type="transmembrane region" description="Helical" evidence="1">
    <location>
        <begin position="132"/>
        <end position="161"/>
    </location>
</feature>
<feature type="transmembrane region" description="Helical" evidence="1">
    <location>
        <begin position="181"/>
        <end position="210"/>
    </location>
</feature>
<reference evidence="3" key="1">
    <citation type="journal article" date="2019" name="Int. J. Syst. Evol. Microbiol.">
        <title>The Global Catalogue of Microorganisms (GCM) 10K type strain sequencing project: providing services to taxonomists for standard genome sequencing and annotation.</title>
        <authorList>
            <consortium name="The Broad Institute Genomics Platform"/>
            <consortium name="The Broad Institute Genome Sequencing Center for Infectious Disease"/>
            <person name="Wu L."/>
            <person name="Ma J."/>
        </authorList>
    </citation>
    <scope>NUCLEOTIDE SEQUENCE [LARGE SCALE GENOMIC DNA]</scope>
    <source>
        <strain evidence="3">KACC 12649</strain>
    </source>
</reference>
<proteinExistence type="predicted"/>
<keyword evidence="1" id="KW-1133">Transmembrane helix</keyword>
<gene>
    <name evidence="2" type="ORF">ACFPN5_03900</name>
</gene>
<name>A0ABW0L0X8_9BURK</name>
<keyword evidence="1" id="KW-0812">Transmembrane</keyword>
<sequence>MNTMKWLLRREFWEHKGGFVWAPLIAALIMVVLVGGVLGYGVASGKMGGDSISIQVDGEEVHNTSLAKALTAEKRAEVANVAANNYIAVGAPIFVVLPVVAFFYCLAALYDDRRDRSILFWKSLPISDTDTVLSKLVTVLVVAPLITIGMATAAALAIWFLGALGASQLGISLFGPVLTNVNFYLAPLYLVAMLPVYILWALPTAGWLLLVSSWAKSKVFLWAVGVPLMAAVLLKWLDYLLGMTGGVTINADWIINNVLEAILLGLVPGTWFMEAGSALPQPGANGVPLLPMLTYSWSTLAKPELWAGVVAGVAMIAGAIRLRRWRDEG</sequence>
<comment type="caution">
    <text evidence="2">The sequence shown here is derived from an EMBL/GenBank/DDBJ whole genome shotgun (WGS) entry which is preliminary data.</text>
</comment>
<feature type="transmembrane region" description="Helical" evidence="1">
    <location>
        <begin position="20"/>
        <end position="43"/>
    </location>
</feature>
<feature type="transmembrane region" description="Helical" evidence="1">
    <location>
        <begin position="86"/>
        <end position="111"/>
    </location>
</feature>
<dbReference type="Proteomes" id="UP001596050">
    <property type="component" value="Unassembled WGS sequence"/>
</dbReference>
<organism evidence="2 3">
    <name type="scientific">Massilia niabensis</name>
    <dbReference type="NCBI Taxonomy" id="544910"/>
    <lineage>
        <taxon>Bacteria</taxon>
        <taxon>Pseudomonadati</taxon>
        <taxon>Pseudomonadota</taxon>
        <taxon>Betaproteobacteria</taxon>
        <taxon>Burkholderiales</taxon>
        <taxon>Oxalobacteraceae</taxon>
        <taxon>Telluria group</taxon>
        <taxon>Massilia</taxon>
    </lineage>
</organism>
<evidence type="ECO:0000313" key="2">
    <source>
        <dbReference type="EMBL" id="MFC5458951.1"/>
    </source>
</evidence>
<protein>
    <recommendedName>
        <fullName evidence="4">ABC transporter permease</fullName>
    </recommendedName>
</protein>
<evidence type="ECO:0000313" key="3">
    <source>
        <dbReference type="Proteomes" id="UP001596050"/>
    </source>
</evidence>
<feature type="transmembrane region" description="Helical" evidence="1">
    <location>
        <begin position="219"/>
        <end position="237"/>
    </location>
</feature>
<keyword evidence="3" id="KW-1185">Reference proteome</keyword>
<evidence type="ECO:0008006" key="4">
    <source>
        <dbReference type="Google" id="ProtNLM"/>
    </source>
</evidence>
<dbReference type="EMBL" id="JBHSMU010000004">
    <property type="protein sequence ID" value="MFC5458951.1"/>
    <property type="molecule type" value="Genomic_DNA"/>
</dbReference>
<evidence type="ECO:0000256" key="1">
    <source>
        <dbReference type="SAM" id="Phobius"/>
    </source>
</evidence>
<keyword evidence="1" id="KW-0472">Membrane</keyword>
<dbReference type="RefSeq" id="WP_379780308.1">
    <property type="nucleotide sequence ID" value="NZ_JBHSMU010000004.1"/>
</dbReference>
<accession>A0ABW0L0X8</accession>
<feature type="transmembrane region" description="Helical" evidence="1">
    <location>
        <begin position="305"/>
        <end position="322"/>
    </location>
</feature>